<feature type="compositionally biased region" description="Polar residues" evidence="1">
    <location>
        <begin position="115"/>
        <end position="130"/>
    </location>
</feature>
<feature type="compositionally biased region" description="Polar residues" evidence="1">
    <location>
        <begin position="143"/>
        <end position="169"/>
    </location>
</feature>
<proteinExistence type="predicted"/>
<reference evidence="2" key="1">
    <citation type="journal article" date="2020" name="Stud. Mycol.">
        <title>101 Dothideomycetes genomes: a test case for predicting lifestyles and emergence of pathogens.</title>
        <authorList>
            <person name="Haridas S."/>
            <person name="Albert R."/>
            <person name="Binder M."/>
            <person name="Bloem J."/>
            <person name="Labutti K."/>
            <person name="Salamov A."/>
            <person name="Andreopoulos B."/>
            <person name="Baker S."/>
            <person name="Barry K."/>
            <person name="Bills G."/>
            <person name="Bluhm B."/>
            <person name="Cannon C."/>
            <person name="Castanera R."/>
            <person name="Culley D."/>
            <person name="Daum C."/>
            <person name="Ezra D."/>
            <person name="Gonzalez J."/>
            <person name="Henrissat B."/>
            <person name="Kuo A."/>
            <person name="Liang C."/>
            <person name="Lipzen A."/>
            <person name="Lutzoni F."/>
            <person name="Magnuson J."/>
            <person name="Mondo S."/>
            <person name="Nolan M."/>
            <person name="Ohm R."/>
            <person name="Pangilinan J."/>
            <person name="Park H.-J."/>
            <person name="Ramirez L."/>
            <person name="Alfaro M."/>
            <person name="Sun H."/>
            <person name="Tritt A."/>
            <person name="Yoshinaga Y."/>
            <person name="Zwiers L.-H."/>
            <person name="Turgeon B."/>
            <person name="Goodwin S."/>
            <person name="Spatafora J."/>
            <person name="Crous P."/>
            <person name="Grigoriev I."/>
        </authorList>
    </citation>
    <scope>NUCLEOTIDE SEQUENCE</scope>
    <source>
        <strain evidence="2">CBS 161.51</strain>
    </source>
</reference>
<dbReference type="Proteomes" id="UP000800038">
    <property type="component" value="Unassembled WGS sequence"/>
</dbReference>
<dbReference type="AlphaFoldDB" id="A0A6A5T3G3"/>
<accession>A0A6A5T3G3</accession>
<name>A0A6A5T3G3_9PLEO</name>
<dbReference type="EMBL" id="ML975998">
    <property type="protein sequence ID" value="KAF1947525.1"/>
    <property type="molecule type" value="Genomic_DNA"/>
</dbReference>
<organism evidence="2 3">
    <name type="scientific">Clathrospora elynae</name>
    <dbReference type="NCBI Taxonomy" id="706981"/>
    <lineage>
        <taxon>Eukaryota</taxon>
        <taxon>Fungi</taxon>
        <taxon>Dikarya</taxon>
        <taxon>Ascomycota</taxon>
        <taxon>Pezizomycotina</taxon>
        <taxon>Dothideomycetes</taxon>
        <taxon>Pleosporomycetidae</taxon>
        <taxon>Pleosporales</taxon>
        <taxon>Diademaceae</taxon>
        <taxon>Clathrospora</taxon>
    </lineage>
</organism>
<dbReference type="OrthoDB" id="3798940at2759"/>
<feature type="compositionally biased region" description="Low complexity" evidence="1">
    <location>
        <begin position="170"/>
        <end position="201"/>
    </location>
</feature>
<feature type="region of interest" description="Disordered" evidence="1">
    <location>
        <begin position="115"/>
        <end position="228"/>
    </location>
</feature>
<gene>
    <name evidence="2" type="ORF">EJ02DRAFT_461705</name>
</gene>
<keyword evidence="3" id="KW-1185">Reference proteome</keyword>
<evidence type="ECO:0000313" key="3">
    <source>
        <dbReference type="Proteomes" id="UP000800038"/>
    </source>
</evidence>
<evidence type="ECO:0000313" key="2">
    <source>
        <dbReference type="EMBL" id="KAF1947525.1"/>
    </source>
</evidence>
<protein>
    <submittedName>
        <fullName evidence="2">Uncharacterized protein</fullName>
    </submittedName>
</protein>
<sequence>MGNVTAVECTETLYRQADHQSFPQSTIPDQHHPLTQSIFTDTQIPVLVHEAENKHLTTAALQYPAARSLPPTSTHATSEANQPITSSSAISQEFTETHHPAAKQTVSTPVIIITGSSTSRAPTPETTPRQSRPLAVSHRFEHSSSSQTPRPERSSTPYERTRSLSQLHETPTTTTTTVMSSSSSSPANTSTSSSTSGSGQSYQLPYAPFPYPMPANARGSGQQQGGGK</sequence>
<evidence type="ECO:0000256" key="1">
    <source>
        <dbReference type="SAM" id="MobiDB-lite"/>
    </source>
</evidence>